<organism evidence="5 6">
    <name type="scientific">candidate division CSSED10-310 bacterium</name>
    <dbReference type="NCBI Taxonomy" id="2855610"/>
    <lineage>
        <taxon>Bacteria</taxon>
        <taxon>Bacteria division CSSED10-310</taxon>
    </lineage>
</organism>
<name>A0ABV6Z2A4_UNCC1</name>
<feature type="domain" description="Electron transfer flavoprotein alpha/beta-subunit N-terminal" evidence="4">
    <location>
        <begin position="9"/>
        <end position="196"/>
    </location>
</feature>
<dbReference type="Pfam" id="PF11794">
    <property type="entry name" value="HpaB_N"/>
    <property type="match status" value="1"/>
</dbReference>
<dbReference type="SUPFAM" id="SSF52467">
    <property type="entry name" value="DHS-like NAD/FAD-binding domain"/>
    <property type="match status" value="1"/>
</dbReference>
<dbReference type="Pfam" id="PF03241">
    <property type="entry name" value="HpaB"/>
    <property type="match status" value="1"/>
</dbReference>
<dbReference type="InterPro" id="IPR046373">
    <property type="entry name" value="Acyl-CoA_Oxase/DH_mid-dom_sf"/>
</dbReference>
<dbReference type="EMBL" id="JBHPBY010000328">
    <property type="protein sequence ID" value="MFC1852539.1"/>
    <property type="molecule type" value="Genomic_DNA"/>
</dbReference>
<keyword evidence="3" id="KW-0560">Oxidoreductase</keyword>
<evidence type="ECO:0000313" key="5">
    <source>
        <dbReference type="EMBL" id="MFC1852539.1"/>
    </source>
</evidence>
<dbReference type="Gene3D" id="3.40.50.1220">
    <property type="entry name" value="TPP-binding domain"/>
    <property type="match status" value="1"/>
</dbReference>
<dbReference type="SUPFAM" id="SSF47203">
    <property type="entry name" value="Acyl-CoA dehydrogenase C-terminal domain-like"/>
    <property type="match status" value="1"/>
</dbReference>
<protein>
    <submittedName>
        <fullName evidence="5">4-hydroxyphenylacetate 3-hydroxylase N-terminal domain-containing protein</fullName>
    </submittedName>
</protein>
<dbReference type="Gene3D" id="1.20.140.10">
    <property type="entry name" value="Butyryl-CoA Dehydrogenase, subunit A, domain 3"/>
    <property type="match status" value="1"/>
</dbReference>
<comment type="caution">
    <text evidence="5">The sequence shown here is derived from an EMBL/GenBank/DDBJ whole genome shotgun (WGS) entry which is preliminary data.</text>
</comment>
<dbReference type="InterPro" id="IPR029035">
    <property type="entry name" value="DHS-like_NAD/FAD-binding_dom"/>
</dbReference>
<dbReference type="SMART" id="SM00893">
    <property type="entry name" value="ETF"/>
    <property type="match status" value="1"/>
</dbReference>
<keyword evidence="6" id="KW-1185">Reference proteome</keyword>
<dbReference type="Proteomes" id="UP001594351">
    <property type="component" value="Unassembled WGS sequence"/>
</dbReference>
<evidence type="ECO:0000313" key="6">
    <source>
        <dbReference type="Proteomes" id="UP001594351"/>
    </source>
</evidence>
<dbReference type="CDD" id="cd01715">
    <property type="entry name" value="ETF_alpha"/>
    <property type="match status" value="1"/>
</dbReference>
<dbReference type="InterPro" id="IPR036250">
    <property type="entry name" value="AcylCo_DH-like_C"/>
</dbReference>
<keyword evidence="1" id="KW-0285">Flavoprotein</keyword>
<dbReference type="InterPro" id="IPR024674">
    <property type="entry name" value="HpaB/PvcC/4-BUDH_N"/>
</dbReference>
<dbReference type="Gene3D" id="2.40.110.10">
    <property type="entry name" value="Butyryl-CoA Dehydrogenase, subunit A, domain 2"/>
    <property type="match status" value="1"/>
</dbReference>
<proteinExistence type="predicted"/>
<dbReference type="InterPro" id="IPR014731">
    <property type="entry name" value="ETF_asu_C"/>
</dbReference>
<dbReference type="InterPro" id="IPR004925">
    <property type="entry name" value="HpaB/PvcC/4-BUDH"/>
</dbReference>
<dbReference type="Gene3D" id="3.40.50.620">
    <property type="entry name" value="HUPs"/>
    <property type="match status" value="1"/>
</dbReference>
<dbReference type="InterPro" id="IPR014729">
    <property type="entry name" value="Rossmann-like_a/b/a_fold"/>
</dbReference>
<dbReference type="Gene3D" id="1.10.3140.10">
    <property type="entry name" value="4-hydroxybutyryl-coa dehydratase, domain 1"/>
    <property type="match status" value="1"/>
</dbReference>
<evidence type="ECO:0000256" key="3">
    <source>
        <dbReference type="ARBA" id="ARBA00023002"/>
    </source>
</evidence>
<dbReference type="InterPro" id="IPR009100">
    <property type="entry name" value="AcylCoA_DH/oxidase_NM_dom_sf"/>
</dbReference>
<dbReference type="SUPFAM" id="SSF52402">
    <property type="entry name" value="Adenine nucleotide alpha hydrolases-like"/>
    <property type="match status" value="1"/>
</dbReference>
<dbReference type="PANTHER" id="PTHR36117:SF3">
    <property type="entry name" value="4-HYDROXYPHENYLACETATE 3-MONOOXYGENASE-RELATED"/>
    <property type="match status" value="1"/>
</dbReference>
<dbReference type="Pfam" id="PF01012">
    <property type="entry name" value="ETF"/>
    <property type="match status" value="1"/>
</dbReference>
<evidence type="ECO:0000256" key="2">
    <source>
        <dbReference type="ARBA" id="ARBA00022827"/>
    </source>
</evidence>
<reference evidence="5 6" key="1">
    <citation type="submission" date="2024-09" db="EMBL/GenBank/DDBJ databases">
        <title>Laminarin stimulates single cell rates of sulfate reduction while oxygen inhibits transcriptomic activity in coastal marine sediment.</title>
        <authorList>
            <person name="Lindsay M."/>
            <person name="Orcutt B."/>
            <person name="Emerson D."/>
            <person name="Stepanauskas R."/>
            <person name="D'Angelo T."/>
        </authorList>
    </citation>
    <scope>NUCLEOTIDE SEQUENCE [LARGE SCALE GENOMIC DNA]</scope>
    <source>
        <strain evidence="5">SAG AM-311-K15</strain>
    </source>
</reference>
<evidence type="ECO:0000259" key="4">
    <source>
        <dbReference type="SMART" id="SM00893"/>
    </source>
</evidence>
<keyword evidence="2" id="KW-0274">FAD</keyword>
<sequence length="822" mass="90427">MNGKEQTRLWVYVSHSDNKIDDVSFELLGKSTHLADIANSSLEAIIIGNKVKKLAEKLLDYGPSTVYYVEDKRLAKFCSPLYAHALAELVKKYKPETLLMGSTFTNESLAARVAAKFNTGLSAHCVDLKFDGQNLVQTVPGFGGNIMANIICRENRPQMATVAQGIFEPRKSQKVGAKIRKEKVTIPTTLRTPKEIEYHRAKPSKEKPLGKAETVVAGGFGVGSKENWKLVEDLARQLNGAVGATRPPVDEGWAHVDQMIGASGKVIKPTLYIGIGISGMMHHTVGIHGSKVIIAINNDPKAPIFNMADYGIIGDFKEIVPTLIHQLKTGEGLKFKLKPTGNTRSPDSFKASLQKMKPNVYKFGQLVENPVEDPRTCRTIEGHAQIFEAAHDPRYQDIVTTISHLTGKRVSRYLSVIQSPEDMFMNSRMKRLIFNLTGTCTGGRCAGWNTFNALWSTTWDMDQDLGTDYHQRLKNWLIDAQERDITLSGALTDPKGHRKRAPSKQTDPDMYLHVIEKRKDGVVVRGAKVMICGIAAANEIFVMPTTNLRQADADYAISFAIPKDTDGITIVESRHPSDGRELEEGFDNPVTKGGITQAYIFFEDVFVPWERVFMCGEYSYAGEAVSRFTLPYRSAIGGCVAGQGDVMIGAAILISRANGIAEKVFRDKLIQMVVNNETTFGLGLAAAVMGTKHPSGCWLPDPIITNVNKVHVATLPYETKRLTQEIAGGIGETGCMPSYKDFIDSRYGHLIQKYLKAHSPAETRARIARLIEWLTLGAGVPGCMHGGGSPDGARMIIYSQSKFDEMIEMAKRIGGISDISLA</sequence>
<gene>
    <name evidence="5" type="ORF">ACFL27_20270</name>
</gene>
<dbReference type="InterPro" id="IPR014730">
    <property type="entry name" value="ETF_a/b_N"/>
</dbReference>
<dbReference type="InterPro" id="IPR033947">
    <property type="entry name" value="ETF_alpha_N"/>
</dbReference>
<dbReference type="InterPro" id="IPR024719">
    <property type="entry name" value="HpaB/PvcC/4-BUDH_C"/>
</dbReference>
<dbReference type="PANTHER" id="PTHR36117">
    <property type="entry name" value="4-HYDROXYPHENYLACETATE 3-MONOOXYGENASE-RELATED"/>
    <property type="match status" value="1"/>
</dbReference>
<dbReference type="SUPFAM" id="SSF56645">
    <property type="entry name" value="Acyl-CoA dehydrogenase NM domain-like"/>
    <property type="match status" value="1"/>
</dbReference>
<evidence type="ECO:0000256" key="1">
    <source>
        <dbReference type="ARBA" id="ARBA00022630"/>
    </source>
</evidence>
<accession>A0ABV6Z2A4</accession>
<dbReference type="Pfam" id="PF00766">
    <property type="entry name" value="ETF_alpha"/>
    <property type="match status" value="1"/>
</dbReference>